<feature type="compositionally biased region" description="Polar residues" evidence="10">
    <location>
        <begin position="195"/>
        <end position="211"/>
    </location>
</feature>
<evidence type="ECO:0000256" key="9">
    <source>
        <dbReference type="PROSITE-ProRule" id="PRU00042"/>
    </source>
</evidence>
<dbReference type="GO" id="GO:0005634">
    <property type="term" value="C:nucleus"/>
    <property type="evidence" value="ECO:0007669"/>
    <property type="project" value="UniProtKB-SubCell"/>
</dbReference>
<dbReference type="KEGG" id="tve:TRV_00157"/>
<feature type="compositionally biased region" description="Low complexity" evidence="10">
    <location>
        <begin position="212"/>
        <end position="222"/>
    </location>
</feature>
<keyword evidence="6" id="KW-0805">Transcription regulation</keyword>
<dbReference type="GeneID" id="9581907"/>
<evidence type="ECO:0000256" key="5">
    <source>
        <dbReference type="ARBA" id="ARBA00022833"/>
    </source>
</evidence>
<feature type="region of interest" description="Disordered" evidence="10">
    <location>
        <begin position="1"/>
        <end position="47"/>
    </location>
</feature>
<evidence type="ECO:0000256" key="7">
    <source>
        <dbReference type="ARBA" id="ARBA00023163"/>
    </source>
</evidence>
<evidence type="ECO:0000256" key="1">
    <source>
        <dbReference type="ARBA" id="ARBA00004123"/>
    </source>
</evidence>
<dbReference type="OrthoDB" id="427030at2759"/>
<dbReference type="Pfam" id="PF00096">
    <property type="entry name" value="zf-C2H2"/>
    <property type="match status" value="3"/>
</dbReference>
<dbReference type="FunFam" id="3.30.160.60:FF:002157">
    <property type="entry name" value="Transcription factor"/>
    <property type="match status" value="1"/>
</dbReference>
<dbReference type="PROSITE" id="PS00028">
    <property type="entry name" value="ZINC_FINGER_C2H2_1"/>
    <property type="match status" value="3"/>
</dbReference>
<proteinExistence type="predicted"/>
<dbReference type="HOGENOM" id="CLU_028814_1_0_1"/>
<dbReference type="InterPro" id="IPR013087">
    <property type="entry name" value="Znf_C2H2_type"/>
</dbReference>
<keyword evidence="7" id="KW-0804">Transcription</keyword>
<evidence type="ECO:0000256" key="4">
    <source>
        <dbReference type="ARBA" id="ARBA00022771"/>
    </source>
</evidence>
<dbReference type="AlphaFoldDB" id="D4CZB6"/>
<evidence type="ECO:0000256" key="8">
    <source>
        <dbReference type="ARBA" id="ARBA00023242"/>
    </source>
</evidence>
<dbReference type="EMBL" id="ACYE01000009">
    <property type="protein sequence ID" value="EFE45058.1"/>
    <property type="molecule type" value="Genomic_DNA"/>
</dbReference>
<dbReference type="Proteomes" id="UP000008383">
    <property type="component" value="Unassembled WGS sequence"/>
</dbReference>
<evidence type="ECO:0000313" key="12">
    <source>
        <dbReference type="EMBL" id="EFE45058.1"/>
    </source>
</evidence>
<name>D4CZB6_TRIVH</name>
<dbReference type="InterPro" id="IPR036236">
    <property type="entry name" value="Znf_C2H2_sf"/>
</dbReference>
<keyword evidence="5" id="KW-0862">Zinc</keyword>
<feature type="region of interest" description="Disordered" evidence="10">
    <location>
        <begin position="185"/>
        <end position="239"/>
    </location>
</feature>
<dbReference type="FunFam" id="3.30.160.60:FF:000072">
    <property type="entry name" value="zinc finger protein 143 isoform X1"/>
    <property type="match status" value="1"/>
</dbReference>
<dbReference type="FunFam" id="3.30.160.60:FF:001289">
    <property type="entry name" value="Zinc finger protein 574"/>
    <property type="match status" value="1"/>
</dbReference>
<evidence type="ECO:0000256" key="2">
    <source>
        <dbReference type="ARBA" id="ARBA00022723"/>
    </source>
</evidence>
<dbReference type="Gene3D" id="3.30.160.60">
    <property type="entry name" value="Classic Zinc Finger"/>
    <property type="match status" value="3"/>
</dbReference>
<dbReference type="GO" id="GO:0008270">
    <property type="term" value="F:zinc ion binding"/>
    <property type="evidence" value="ECO:0007669"/>
    <property type="project" value="UniProtKB-KW"/>
</dbReference>
<feature type="domain" description="C2H2-type" evidence="11">
    <location>
        <begin position="48"/>
        <end position="77"/>
    </location>
</feature>
<evidence type="ECO:0000256" key="3">
    <source>
        <dbReference type="ARBA" id="ARBA00022737"/>
    </source>
</evidence>
<dbReference type="GO" id="GO:0000981">
    <property type="term" value="F:DNA-binding transcription factor activity, RNA polymerase II-specific"/>
    <property type="evidence" value="ECO:0007669"/>
    <property type="project" value="UniProtKB-ARBA"/>
</dbReference>
<dbReference type="GO" id="GO:0000978">
    <property type="term" value="F:RNA polymerase II cis-regulatory region sequence-specific DNA binding"/>
    <property type="evidence" value="ECO:0007669"/>
    <property type="project" value="UniProtKB-ARBA"/>
</dbReference>
<evidence type="ECO:0000259" key="11">
    <source>
        <dbReference type="PROSITE" id="PS50157"/>
    </source>
</evidence>
<accession>D4CZB6</accession>
<evidence type="ECO:0000256" key="10">
    <source>
        <dbReference type="SAM" id="MobiDB-lite"/>
    </source>
</evidence>
<keyword evidence="3" id="KW-0677">Repeat</keyword>
<comment type="caution">
    <text evidence="12">The sequence shown here is derived from an EMBL/GenBank/DDBJ whole genome shotgun (WGS) entry which is preliminary data.</text>
</comment>
<dbReference type="RefSeq" id="XP_003025669.1">
    <property type="nucleotide sequence ID" value="XM_003025623.1"/>
</dbReference>
<evidence type="ECO:0000313" key="13">
    <source>
        <dbReference type="Proteomes" id="UP000008383"/>
    </source>
</evidence>
<gene>
    <name evidence="12" type="ORF">TRV_00157</name>
</gene>
<feature type="compositionally biased region" description="Polar residues" evidence="10">
    <location>
        <begin position="18"/>
        <end position="39"/>
    </location>
</feature>
<keyword evidence="4 9" id="KW-0863">Zinc-finger</keyword>
<organism evidence="12 13">
    <name type="scientific">Trichophyton verrucosum (strain HKI 0517)</name>
    <dbReference type="NCBI Taxonomy" id="663202"/>
    <lineage>
        <taxon>Eukaryota</taxon>
        <taxon>Fungi</taxon>
        <taxon>Dikarya</taxon>
        <taxon>Ascomycota</taxon>
        <taxon>Pezizomycotina</taxon>
        <taxon>Eurotiomycetes</taxon>
        <taxon>Eurotiomycetidae</taxon>
        <taxon>Onygenales</taxon>
        <taxon>Arthrodermataceae</taxon>
        <taxon>Trichophyton</taxon>
    </lineage>
</organism>
<evidence type="ECO:0000256" key="6">
    <source>
        <dbReference type="ARBA" id="ARBA00023015"/>
    </source>
</evidence>
<comment type="subcellular location">
    <subcellularLocation>
        <location evidence="1">Nucleus</location>
    </subcellularLocation>
</comment>
<keyword evidence="13" id="KW-1185">Reference proteome</keyword>
<dbReference type="PROSITE" id="PS50157">
    <property type="entry name" value="ZINC_FINGER_C2H2_2"/>
    <property type="match status" value="3"/>
</dbReference>
<feature type="domain" description="C2H2-type" evidence="11">
    <location>
        <begin position="118"/>
        <end position="144"/>
    </location>
</feature>
<dbReference type="PANTHER" id="PTHR14196">
    <property type="entry name" value="ODD-SKIPPED - RELATED"/>
    <property type="match status" value="1"/>
</dbReference>
<reference evidence="13" key="1">
    <citation type="journal article" date="2011" name="Genome Biol.">
        <title>Comparative and functional genomics provide insights into the pathogenicity of dermatophytic fungi.</title>
        <authorList>
            <person name="Burmester A."/>
            <person name="Shelest E."/>
            <person name="Gloeckner G."/>
            <person name="Heddergott C."/>
            <person name="Schindler S."/>
            <person name="Staib P."/>
            <person name="Heidel A."/>
            <person name="Felder M."/>
            <person name="Petzold A."/>
            <person name="Szafranski K."/>
            <person name="Feuermann M."/>
            <person name="Pedruzzi I."/>
            <person name="Priebe S."/>
            <person name="Groth M."/>
            <person name="Winkler R."/>
            <person name="Li W."/>
            <person name="Kniemeyer O."/>
            <person name="Schroeckh V."/>
            <person name="Hertweck C."/>
            <person name="Hube B."/>
            <person name="White T.C."/>
            <person name="Platzer M."/>
            <person name="Guthke R."/>
            <person name="Heitman J."/>
            <person name="Woestemeyer J."/>
            <person name="Zipfel P.F."/>
            <person name="Monod M."/>
            <person name="Brakhage A.A."/>
        </authorList>
    </citation>
    <scope>NUCLEOTIDE SEQUENCE [LARGE SCALE GENOMIC DNA]</scope>
    <source>
        <strain evidence="13">HKI 0517</strain>
    </source>
</reference>
<dbReference type="PANTHER" id="PTHR14196:SF12">
    <property type="entry name" value="ZINC FINGER PROTEIN 208-LIKE"/>
    <property type="match status" value="1"/>
</dbReference>
<sequence length="329" mass="37430">MHGGAPEWAQPNYGAPMSQEQAQQIQQPGYAPHQQTRGASKQKSRRKYECTLPDCRKNFTQKTHLDIHMRAHTGDKPFTHERRHTGEKPYSCDICHKRFAQRGNVRAHKITHDQAKPFTCRLDDCGKQFTQLGNLKSHQNKFHAQTLRNLTVRFAMITEPDRMSPQDAELWEYFAMLYKNSNKGIKGRGKDRRVSSTAKTRANSTKTTTSDAAANNIISSAPAPAPAPPSSSRMPAHQLPLGSEEEAKLMRERSYHRETEHSYGYLEYIKEGLEHLAEVLPHQKKYDEKALGSANSSLFFFFFCSCQQKGRTNAFLFLRSHPTARGIIA</sequence>
<dbReference type="SUPFAM" id="SSF57667">
    <property type="entry name" value="beta-beta-alpha zinc fingers"/>
    <property type="match status" value="2"/>
</dbReference>
<feature type="domain" description="C2H2-type" evidence="11">
    <location>
        <begin position="90"/>
        <end position="117"/>
    </location>
</feature>
<protein>
    <submittedName>
        <fullName evidence="12">C2H2 transcription factor (Azf1), putative</fullName>
    </submittedName>
</protein>
<keyword evidence="8" id="KW-0539">Nucleus</keyword>
<dbReference type="SMART" id="SM00355">
    <property type="entry name" value="ZnF_C2H2"/>
    <property type="match status" value="3"/>
</dbReference>
<keyword evidence="2" id="KW-0479">Metal-binding</keyword>
<dbReference type="InterPro" id="IPR050717">
    <property type="entry name" value="C2H2-ZF_Transcription_Reg"/>
</dbReference>